<dbReference type="EMBL" id="ML996582">
    <property type="protein sequence ID" value="KAF2753876.1"/>
    <property type="molecule type" value="Genomic_DNA"/>
</dbReference>
<sequence>MGFLCMAWVDLVVCARECCVCVCVCCVCVCVCCVCVCVCCVWVDIRLDWDFVVNGWIDGWMDGVPPPLVIHGVSFFHGCLLRCRYCGSMLASSSIRWMANLLATRRQSTTFMAWANISSTPT</sequence>
<keyword evidence="3" id="KW-1185">Reference proteome</keyword>
<gene>
    <name evidence="2" type="ORF">EJ05DRAFT_157773</name>
</gene>
<evidence type="ECO:0000313" key="3">
    <source>
        <dbReference type="Proteomes" id="UP000799437"/>
    </source>
</evidence>
<accession>A0A6A6VVQ7</accession>
<evidence type="ECO:0008006" key="4">
    <source>
        <dbReference type="Google" id="ProtNLM"/>
    </source>
</evidence>
<keyword evidence="1" id="KW-0732">Signal</keyword>
<protein>
    <recommendedName>
        <fullName evidence="4">Secreted protein</fullName>
    </recommendedName>
</protein>
<proteinExistence type="predicted"/>
<reference evidence="2" key="1">
    <citation type="journal article" date="2020" name="Stud. Mycol.">
        <title>101 Dothideomycetes genomes: a test case for predicting lifestyles and emergence of pathogens.</title>
        <authorList>
            <person name="Haridas S."/>
            <person name="Albert R."/>
            <person name="Binder M."/>
            <person name="Bloem J."/>
            <person name="Labutti K."/>
            <person name="Salamov A."/>
            <person name="Andreopoulos B."/>
            <person name="Baker S."/>
            <person name="Barry K."/>
            <person name="Bills G."/>
            <person name="Bluhm B."/>
            <person name="Cannon C."/>
            <person name="Castanera R."/>
            <person name="Culley D."/>
            <person name="Daum C."/>
            <person name="Ezra D."/>
            <person name="Gonzalez J."/>
            <person name="Henrissat B."/>
            <person name="Kuo A."/>
            <person name="Liang C."/>
            <person name="Lipzen A."/>
            <person name="Lutzoni F."/>
            <person name="Magnuson J."/>
            <person name="Mondo S."/>
            <person name="Nolan M."/>
            <person name="Ohm R."/>
            <person name="Pangilinan J."/>
            <person name="Park H.-J."/>
            <person name="Ramirez L."/>
            <person name="Alfaro M."/>
            <person name="Sun H."/>
            <person name="Tritt A."/>
            <person name="Yoshinaga Y."/>
            <person name="Zwiers L.-H."/>
            <person name="Turgeon B."/>
            <person name="Goodwin S."/>
            <person name="Spatafora J."/>
            <person name="Crous P."/>
            <person name="Grigoriev I."/>
        </authorList>
    </citation>
    <scope>NUCLEOTIDE SEQUENCE</scope>
    <source>
        <strain evidence="2">CBS 121739</strain>
    </source>
</reference>
<organism evidence="2 3">
    <name type="scientific">Pseudovirgaria hyperparasitica</name>
    <dbReference type="NCBI Taxonomy" id="470096"/>
    <lineage>
        <taxon>Eukaryota</taxon>
        <taxon>Fungi</taxon>
        <taxon>Dikarya</taxon>
        <taxon>Ascomycota</taxon>
        <taxon>Pezizomycotina</taxon>
        <taxon>Dothideomycetes</taxon>
        <taxon>Dothideomycetes incertae sedis</taxon>
        <taxon>Acrospermales</taxon>
        <taxon>Acrospermaceae</taxon>
        <taxon>Pseudovirgaria</taxon>
    </lineage>
</organism>
<feature type="signal peptide" evidence="1">
    <location>
        <begin position="1"/>
        <end position="15"/>
    </location>
</feature>
<feature type="chain" id="PRO_5025393154" description="Secreted protein" evidence="1">
    <location>
        <begin position="16"/>
        <end position="122"/>
    </location>
</feature>
<dbReference type="AlphaFoldDB" id="A0A6A6VVQ7"/>
<evidence type="ECO:0000256" key="1">
    <source>
        <dbReference type="SAM" id="SignalP"/>
    </source>
</evidence>
<evidence type="ECO:0000313" key="2">
    <source>
        <dbReference type="EMBL" id="KAF2753876.1"/>
    </source>
</evidence>
<name>A0A6A6VVQ7_9PEZI</name>
<dbReference type="RefSeq" id="XP_033596327.1">
    <property type="nucleotide sequence ID" value="XM_033739387.1"/>
</dbReference>
<dbReference type="GeneID" id="54480441"/>
<dbReference type="Proteomes" id="UP000799437">
    <property type="component" value="Unassembled WGS sequence"/>
</dbReference>